<organism evidence="1 2">
    <name type="scientific">Gigaspora margarita</name>
    <dbReference type="NCBI Taxonomy" id="4874"/>
    <lineage>
        <taxon>Eukaryota</taxon>
        <taxon>Fungi</taxon>
        <taxon>Fungi incertae sedis</taxon>
        <taxon>Mucoromycota</taxon>
        <taxon>Glomeromycotina</taxon>
        <taxon>Glomeromycetes</taxon>
        <taxon>Diversisporales</taxon>
        <taxon>Gigasporaceae</taxon>
        <taxon>Gigaspora</taxon>
    </lineage>
</organism>
<evidence type="ECO:0000313" key="2">
    <source>
        <dbReference type="Proteomes" id="UP000789901"/>
    </source>
</evidence>
<keyword evidence="2" id="KW-1185">Reference proteome</keyword>
<reference evidence="1 2" key="1">
    <citation type="submission" date="2021-06" db="EMBL/GenBank/DDBJ databases">
        <authorList>
            <person name="Kallberg Y."/>
            <person name="Tangrot J."/>
            <person name="Rosling A."/>
        </authorList>
    </citation>
    <scope>NUCLEOTIDE SEQUENCE [LARGE SCALE GENOMIC DNA]</scope>
    <source>
        <strain evidence="1 2">120-4 pot B 10/14</strain>
    </source>
</reference>
<protein>
    <submittedName>
        <fullName evidence="1">37390_t:CDS:1</fullName>
    </submittedName>
</protein>
<feature type="non-terminal residue" evidence="1">
    <location>
        <position position="127"/>
    </location>
</feature>
<gene>
    <name evidence="1" type="ORF">GMARGA_LOCUS33687</name>
</gene>
<comment type="caution">
    <text evidence="1">The sequence shown here is derived from an EMBL/GenBank/DDBJ whole genome shotgun (WGS) entry which is preliminary data.</text>
</comment>
<dbReference type="SUPFAM" id="SSF81901">
    <property type="entry name" value="HCP-like"/>
    <property type="match status" value="1"/>
</dbReference>
<dbReference type="Gene3D" id="1.25.40.10">
    <property type="entry name" value="Tetratricopeptide repeat domain"/>
    <property type="match status" value="1"/>
</dbReference>
<dbReference type="Proteomes" id="UP000789901">
    <property type="component" value="Unassembled WGS sequence"/>
</dbReference>
<sequence length="127" mass="14916">MSTKTTKSVKENEHYKLLQSAKNEYKKENYSASVCSLTSIIDHCGHHENEQVQLLVIEAKFWLAKIYEKDCSEKNKKNQAFQYYYEVFNSNSKLKETARNHLMRCYNYGIGVKKDVSKVEELYQGKT</sequence>
<dbReference type="EMBL" id="CAJVQB010056777">
    <property type="protein sequence ID" value="CAG8837846.1"/>
    <property type="molecule type" value="Genomic_DNA"/>
</dbReference>
<dbReference type="InterPro" id="IPR011990">
    <property type="entry name" value="TPR-like_helical_dom_sf"/>
</dbReference>
<proteinExistence type="predicted"/>
<feature type="non-terminal residue" evidence="1">
    <location>
        <position position="1"/>
    </location>
</feature>
<name>A0ABN7WQK2_GIGMA</name>
<evidence type="ECO:0000313" key="1">
    <source>
        <dbReference type="EMBL" id="CAG8837846.1"/>
    </source>
</evidence>
<accession>A0ABN7WQK2</accession>